<evidence type="ECO:0000256" key="1">
    <source>
        <dbReference type="SAM" id="SignalP"/>
    </source>
</evidence>
<gene>
    <name evidence="2" type="ORF">OMW55_09555</name>
</gene>
<organism evidence="2 3">
    <name type="scientific">Sphingomonas arvum</name>
    <dbReference type="NCBI Taxonomy" id="2992113"/>
    <lineage>
        <taxon>Bacteria</taxon>
        <taxon>Pseudomonadati</taxon>
        <taxon>Pseudomonadota</taxon>
        <taxon>Alphaproteobacteria</taxon>
        <taxon>Sphingomonadales</taxon>
        <taxon>Sphingomonadaceae</taxon>
        <taxon>Sphingomonas</taxon>
    </lineage>
</organism>
<reference evidence="2 3" key="1">
    <citation type="submission" date="2022-10" db="EMBL/GenBank/DDBJ databases">
        <title>Sphingomonas sp.</title>
        <authorList>
            <person name="Jin C."/>
        </authorList>
    </citation>
    <scope>NUCLEOTIDE SEQUENCE [LARGE SCALE GENOMIC DNA]</scope>
    <source>
        <strain evidence="2 3">BN140010</strain>
    </source>
</reference>
<dbReference type="Gene3D" id="2.40.160.20">
    <property type="match status" value="1"/>
</dbReference>
<dbReference type="GO" id="GO:0016787">
    <property type="term" value="F:hydrolase activity"/>
    <property type="evidence" value="ECO:0007669"/>
    <property type="project" value="UniProtKB-KW"/>
</dbReference>
<feature type="signal peptide" evidence="1">
    <location>
        <begin position="1"/>
        <end position="18"/>
    </location>
</feature>
<keyword evidence="2" id="KW-0378">Hydrolase</keyword>
<sequence length="170" mass="18156">MNLALVPLAFLAATPADAGEVFAGVHRQAVNTPLSLSSSEESGVDLSLGYRFGGVGRTRLQPYVFGALNTKGDTSYAAAGLSYRFGDRLYVRPGVGVAIHNGSARNYEVPGNGKIEFGSRVLFEPELAIGLQATDRLGVEASWVHLSHAQLFGKQNPGIDNIGVRLNWRL</sequence>
<dbReference type="Proteomes" id="UP001526246">
    <property type="component" value="Unassembled WGS sequence"/>
</dbReference>
<proteinExistence type="predicted"/>
<dbReference type="InterPro" id="IPR018550">
    <property type="entry name" value="Lipid-A_deacylase-rel"/>
</dbReference>
<name>A0ABT3JG29_9SPHN</name>
<keyword evidence="3" id="KW-1185">Reference proteome</keyword>
<evidence type="ECO:0000313" key="3">
    <source>
        <dbReference type="Proteomes" id="UP001526246"/>
    </source>
</evidence>
<dbReference type="EMBL" id="JAPDOB010000002">
    <property type="protein sequence ID" value="MCW3798048.1"/>
    <property type="molecule type" value="Genomic_DNA"/>
</dbReference>
<dbReference type="RefSeq" id="WP_264882705.1">
    <property type="nucleotide sequence ID" value="NZ_JAPDOB010000002.1"/>
</dbReference>
<dbReference type="Pfam" id="PF09411">
    <property type="entry name" value="PagL"/>
    <property type="match status" value="1"/>
</dbReference>
<evidence type="ECO:0000313" key="2">
    <source>
        <dbReference type="EMBL" id="MCW3798048.1"/>
    </source>
</evidence>
<accession>A0ABT3JG29</accession>
<keyword evidence="1" id="KW-0732">Signal</keyword>
<feature type="chain" id="PRO_5045131765" evidence="1">
    <location>
        <begin position="19"/>
        <end position="170"/>
    </location>
</feature>
<comment type="caution">
    <text evidence="2">The sequence shown here is derived from an EMBL/GenBank/DDBJ whole genome shotgun (WGS) entry which is preliminary data.</text>
</comment>
<protein>
    <submittedName>
        <fullName evidence="2">Acyloxyacyl hydrolase</fullName>
    </submittedName>
</protein>